<proteinExistence type="predicted"/>
<comment type="caution">
    <text evidence="1">The sequence shown here is derived from an EMBL/GenBank/DDBJ whole genome shotgun (WGS) entry which is preliminary data.</text>
</comment>
<accession>A0ACC3DQE6</accession>
<dbReference type="Proteomes" id="UP001186974">
    <property type="component" value="Unassembled WGS sequence"/>
</dbReference>
<dbReference type="EMBL" id="JAWDJW010001486">
    <property type="protein sequence ID" value="KAK3078956.1"/>
    <property type="molecule type" value="Genomic_DNA"/>
</dbReference>
<name>A0ACC3DQE6_9PEZI</name>
<keyword evidence="2" id="KW-1185">Reference proteome</keyword>
<gene>
    <name evidence="1" type="ORF">LTS18_006114</name>
</gene>
<organism evidence="1 2">
    <name type="scientific">Coniosporium uncinatum</name>
    <dbReference type="NCBI Taxonomy" id="93489"/>
    <lineage>
        <taxon>Eukaryota</taxon>
        <taxon>Fungi</taxon>
        <taxon>Dikarya</taxon>
        <taxon>Ascomycota</taxon>
        <taxon>Pezizomycotina</taxon>
        <taxon>Dothideomycetes</taxon>
        <taxon>Dothideomycetes incertae sedis</taxon>
        <taxon>Coniosporium</taxon>
    </lineage>
</organism>
<evidence type="ECO:0000313" key="1">
    <source>
        <dbReference type="EMBL" id="KAK3078956.1"/>
    </source>
</evidence>
<protein>
    <submittedName>
        <fullName evidence="1">Uncharacterized protein</fullName>
    </submittedName>
</protein>
<feature type="non-terminal residue" evidence="1">
    <location>
        <position position="213"/>
    </location>
</feature>
<reference evidence="1" key="1">
    <citation type="submission" date="2024-09" db="EMBL/GenBank/DDBJ databases">
        <title>Black Yeasts Isolated from many extreme environments.</title>
        <authorList>
            <person name="Coleine C."/>
            <person name="Stajich J.E."/>
            <person name="Selbmann L."/>
        </authorList>
    </citation>
    <scope>NUCLEOTIDE SEQUENCE</scope>
    <source>
        <strain evidence="1">CCFEE 5737</strain>
    </source>
</reference>
<sequence>MARPSSSSQELGRKQRSNDESPSATLRDSEAWQGEQDPRHPYNWPSRKKWIVIAVACFACFIAGINATSVAGIVEELNVEFSINDHNSYDFPFSYFTVTAWNLGAAFVPMFVLPLMEDVGVRWIYIGTYLLFTLFIIPQALARNFATLIVTRFICGCAGGVLQNIIDGIAANLWEDSVRRSLSLTLYVLMLIGGVTFGPVFAGAVINHDLNWR</sequence>
<evidence type="ECO:0000313" key="2">
    <source>
        <dbReference type="Proteomes" id="UP001186974"/>
    </source>
</evidence>